<organism evidence="4 6">
    <name type="scientific">Leptospira perolatii</name>
    <dbReference type="NCBI Taxonomy" id="2023191"/>
    <lineage>
        <taxon>Bacteria</taxon>
        <taxon>Pseudomonadati</taxon>
        <taxon>Spirochaetota</taxon>
        <taxon>Spirochaetia</taxon>
        <taxon>Leptospirales</taxon>
        <taxon>Leptospiraceae</taxon>
        <taxon>Leptospira</taxon>
    </lineage>
</organism>
<keyword evidence="1" id="KW-0472">Membrane</keyword>
<accession>A0A2M9ZPV5</accession>
<protein>
    <recommendedName>
        <fullName evidence="2">DUF2062 domain-containing protein</fullName>
    </recommendedName>
</protein>
<feature type="domain" description="DUF2062" evidence="2">
    <location>
        <begin position="19"/>
        <end position="156"/>
    </location>
</feature>
<dbReference type="OrthoDB" id="338645at2"/>
<dbReference type="Proteomes" id="UP000231962">
    <property type="component" value="Unassembled WGS sequence"/>
</dbReference>
<keyword evidence="5" id="KW-1185">Reference proteome</keyword>
<evidence type="ECO:0000313" key="6">
    <source>
        <dbReference type="Proteomes" id="UP000231990"/>
    </source>
</evidence>
<feature type="transmembrane region" description="Helical" evidence="1">
    <location>
        <begin position="126"/>
        <end position="152"/>
    </location>
</feature>
<evidence type="ECO:0000256" key="1">
    <source>
        <dbReference type="SAM" id="Phobius"/>
    </source>
</evidence>
<dbReference type="EMBL" id="NPDZ01000003">
    <property type="protein sequence ID" value="PJZ74001.1"/>
    <property type="molecule type" value="Genomic_DNA"/>
</dbReference>
<dbReference type="PANTHER" id="PTHR35102">
    <property type="entry name" value="E3 UBIQUITIN-PROTEIN LIGASE"/>
    <property type="match status" value="1"/>
</dbReference>
<dbReference type="EMBL" id="NPDY01000002">
    <property type="protein sequence ID" value="PJZ70793.1"/>
    <property type="molecule type" value="Genomic_DNA"/>
</dbReference>
<gene>
    <name evidence="3" type="ORF">CH360_04590</name>
    <name evidence="4" type="ORF">CH373_07730</name>
</gene>
<evidence type="ECO:0000313" key="5">
    <source>
        <dbReference type="Proteomes" id="UP000231962"/>
    </source>
</evidence>
<proteinExistence type="predicted"/>
<keyword evidence="1" id="KW-0812">Transmembrane</keyword>
<reference evidence="5 6" key="1">
    <citation type="submission" date="2017-07" db="EMBL/GenBank/DDBJ databases">
        <title>Leptospira spp. isolated from tropical soils.</title>
        <authorList>
            <person name="Thibeaux R."/>
            <person name="Iraola G."/>
            <person name="Ferres I."/>
            <person name="Bierque E."/>
            <person name="Girault D."/>
            <person name="Soupe-Gilbert M.-E."/>
            <person name="Picardeau M."/>
            <person name="Goarant C."/>
        </authorList>
    </citation>
    <scope>NUCLEOTIDE SEQUENCE [LARGE SCALE GENOMIC DNA]</scope>
    <source>
        <strain evidence="4 6">FH1-B-B1</strain>
        <strain evidence="3 5">FH1-B-C1</strain>
    </source>
</reference>
<dbReference type="Pfam" id="PF09835">
    <property type="entry name" value="DUF2062"/>
    <property type="match status" value="1"/>
</dbReference>
<evidence type="ECO:0000313" key="4">
    <source>
        <dbReference type="EMBL" id="PJZ74001.1"/>
    </source>
</evidence>
<dbReference type="PANTHER" id="PTHR35102:SF1">
    <property type="entry name" value="E3 UBIQUITIN-PROTEIN LIGASE"/>
    <property type="match status" value="1"/>
</dbReference>
<comment type="caution">
    <text evidence="4">The sequence shown here is derived from an EMBL/GenBank/DDBJ whole genome shotgun (WGS) entry which is preliminary data.</text>
</comment>
<sequence length="164" mass="17887">MNKVLEEEKSSKSRFGKIKEVILKELKTGTAPEKIALSLTLGAAIGVFPLIGTTMALTALLGFLLRLNPISIQLANYAVYPFQVLLLIPFLQLGASITGAELNLEWAYRFVEGDPSLLWQGLSVSAMYAVLGWGSLVPILGIVSYIAILPAVRKIDKMLKVKKK</sequence>
<feature type="transmembrane region" description="Helical" evidence="1">
    <location>
        <begin position="77"/>
        <end position="97"/>
    </location>
</feature>
<evidence type="ECO:0000313" key="3">
    <source>
        <dbReference type="EMBL" id="PJZ70793.1"/>
    </source>
</evidence>
<name>A0A2M9ZPV5_9LEPT</name>
<evidence type="ECO:0000259" key="2">
    <source>
        <dbReference type="Pfam" id="PF09835"/>
    </source>
</evidence>
<feature type="transmembrane region" description="Helical" evidence="1">
    <location>
        <begin position="35"/>
        <end position="65"/>
    </location>
</feature>
<keyword evidence="1" id="KW-1133">Transmembrane helix</keyword>
<dbReference type="Proteomes" id="UP000231990">
    <property type="component" value="Unassembled WGS sequence"/>
</dbReference>
<dbReference type="InterPro" id="IPR018639">
    <property type="entry name" value="DUF2062"/>
</dbReference>
<dbReference type="RefSeq" id="WP_100712799.1">
    <property type="nucleotide sequence ID" value="NZ_NPDY01000002.1"/>
</dbReference>
<dbReference type="AlphaFoldDB" id="A0A2M9ZPV5"/>